<gene>
    <name evidence="5" type="ORF">FPE01S_01_05390</name>
</gene>
<dbReference type="GO" id="GO:0046677">
    <property type="term" value="P:response to antibiotic"/>
    <property type="evidence" value="ECO:0007669"/>
    <property type="project" value="UniProtKB-KW"/>
</dbReference>
<evidence type="ECO:0000256" key="3">
    <source>
        <dbReference type="ARBA" id="ARBA00023251"/>
    </source>
</evidence>
<dbReference type="InterPro" id="IPR000335">
    <property type="entry name" value="Bleomycin-R"/>
</dbReference>
<dbReference type="STRING" id="1220578.FPE01S_01_05390"/>
<dbReference type="EMBL" id="BBWV01000001">
    <property type="protein sequence ID" value="GAO41525.1"/>
    <property type="molecule type" value="Genomic_DNA"/>
</dbReference>
<dbReference type="CDD" id="cd08349">
    <property type="entry name" value="BLMA_like"/>
    <property type="match status" value="1"/>
</dbReference>
<dbReference type="AlphaFoldDB" id="A0A0E9MWN9"/>
<organism evidence="5 6">
    <name type="scientific">Flavihumibacter petaseus NBRC 106054</name>
    <dbReference type="NCBI Taxonomy" id="1220578"/>
    <lineage>
        <taxon>Bacteria</taxon>
        <taxon>Pseudomonadati</taxon>
        <taxon>Bacteroidota</taxon>
        <taxon>Chitinophagia</taxon>
        <taxon>Chitinophagales</taxon>
        <taxon>Chitinophagaceae</taxon>
        <taxon>Flavihumibacter</taxon>
    </lineage>
</organism>
<keyword evidence="3" id="KW-0046">Antibiotic resistance</keyword>
<proteinExistence type="inferred from homology"/>
<dbReference type="PROSITE" id="PS51819">
    <property type="entry name" value="VOC"/>
    <property type="match status" value="1"/>
</dbReference>
<reference evidence="5 6" key="1">
    <citation type="submission" date="2015-04" db="EMBL/GenBank/DDBJ databases">
        <title>Whole genome shotgun sequence of Flavihumibacter petaseus NBRC 106054.</title>
        <authorList>
            <person name="Miyazawa S."/>
            <person name="Hosoyama A."/>
            <person name="Hashimoto M."/>
            <person name="Noguchi M."/>
            <person name="Tsuchikane K."/>
            <person name="Ohji S."/>
            <person name="Yamazoe A."/>
            <person name="Ichikawa N."/>
            <person name="Kimura A."/>
            <person name="Fujita N."/>
        </authorList>
    </citation>
    <scope>NUCLEOTIDE SEQUENCE [LARGE SCALE GENOMIC DNA]</scope>
    <source>
        <strain evidence="5 6">NBRC 106054</strain>
    </source>
</reference>
<comment type="caution">
    <text evidence="5">The sequence shown here is derived from an EMBL/GenBank/DDBJ whole genome shotgun (WGS) entry which is preliminary data.</text>
</comment>
<protein>
    <recommendedName>
        <fullName evidence="2">Bleomycin resistance protein</fullName>
    </recommendedName>
</protein>
<keyword evidence="6" id="KW-1185">Reference proteome</keyword>
<evidence type="ECO:0000313" key="6">
    <source>
        <dbReference type="Proteomes" id="UP000033121"/>
    </source>
</evidence>
<evidence type="ECO:0000256" key="2">
    <source>
        <dbReference type="ARBA" id="ARBA00021572"/>
    </source>
</evidence>
<dbReference type="Pfam" id="PF00903">
    <property type="entry name" value="Glyoxalase"/>
    <property type="match status" value="1"/>
</dbReference>
<name>A0A0E9MWN9_9BACT</name>
<dbReference type="SUPFAM" id="SSF54593">
    <property type="entry name" value="Glyoxalase/Bleomycin resistance protein/Dihydroxybiphenyl dioxygenase"/>
    <property type="match status" value="1"/>
</dbReference>
<evidence type="ECO:0000256" key="1">
    <source>
        <dbReference type="ARBA" id="ARBA00011051"/>
    </source>
</evidence>
<evidence type="ECO:0000313" key="5">
    <source>
        <dbReference type="EMBL" id="GAO41525.1"/>
    </source>
</evidence>
<dbReference type="InterPro" id="IPR037523">
    <property type="entry name" value="VOC_core"/>
</dbReference>
<accession>A0A0E9MWN9</accession>
<dbReference type="InterPro" id="IPR029068">
    <property type="entry name" value="Glyas_Bleomycin-R_OHBP_Dase"/>
</dbReference>
<comment type="similarity">
    <text evidence="1">Belongs to the bleomycin resistance protein family.</text>
</comment>
<dbReference type="InterPro" id="IPR004360">
    <property type="entry name" value="Glyas_Fos-R_dOase_dom"/>
</dbReference>
<sequence>MPMKNKFESLRPLIRTRQLDETIQFYETVLGFRLGEKNEDWGWAALFRGDVEIMLARPNDHLPFEKPVFTGSFYILVSDVEALWQEVKDKATVVYPIESFEWGMREFAICDNNGYMLQFGQDIPVSGKCE</sequence>
<feature type="domain" description="VOC" evidence="4">
    <location>
        <begin position="6"/>
        <end position="122"/>
    </location>
</feature>
<dbReference type="Proteomes" id="UP000033121">
    <property type="component" value="Unassembled WGS sequence"/>
</dbReference>
<evidence type="ECO:0000259" key="4">
    <source>
        <dbReference type="PROSITE" id="PS51819"/>
    </source>
</evidence>
<dbReference type="Gene3D" id="3.10.180.10">
    <property type="entry name" value="2,3-Dihydroxybiphenyl 1,2-Dioxygenase, domain 1"/>
    <property type="match status" value="1"/>
</dbReference>